<evidence type="ECO:0000313" key="2">
    <source>
        <dbReference type="EMBL" id="GFO36328.1"/>
    </source>
</evidence>
<dbReference type="Proteomes" id="UP000735302">
    <property type="component" value="Unassembled WGS sequence"/>
</dbReference>
<keyword evidence="3" id="KW-1185">Reference proteome</keyword>
<keyword evidence="1" id="KW-1133">Transmembrane helix</keyword>
<name>A0AAV4CWS8_9GAST</name>
<keyword evidence="1" id="KW-0812">Transmembrane</keyword>
<evidence type="ECO:0008006" key="4">
    <source>
        <dbReference type="Google" id="ProtNLM"/>
    </source>
</evidence>
<accession>A0AAV4CWS8</accession>
<sequence length="86" mass="9479">MIIRFALPYVKCDLGGDATLPFLLFSLLYVLLCVDSTVDKQAMLRVMVGHCAPKPKLCAAAARLHNTIQGYSVFRSKSPRTQLGHT</sequence>
<protein>
    <recommendedName>
        <fullName evidence="4">Secreted protein</fullName>
    </recommendedName>
</protein>
<dbReference type="AlphaFoldDB" id="A0AAV4CWS8"/>
<keyword evidence="1" id="KW-0472">Membrane</keyword>
<dbReference type="EMBL" id="BLXT01007048">
    <property type="protein sequence ID" value="GFO36328.1"/>
    <property type="molecule type" value="Genomic_DNA"/>
</dbReference>
<evidence type="ECO:0000256" key="1">
    <source>
        <dbReference type="SAM" id="Phobius"/>
    </source>
</evidence>
<feature type="transmembrane region" description="Helical" evidence="1">
    <location>
        <begin position="20"/>
        <end position="38"/>
    </location>
</feature>
<proteinExistence type="predicted"/>
<evidence type="ECO:0000313" key="3">
    <source>
        <dbReference type="Proteomes" id="UP000735302"/>
    </source>
</evidence>
<gene>
    <name evidence="2" type="ORF">PoB_006283300</name>
</gene>
<organism evidence="2 3">
    <name type="scientific">Plakobranchus ocellatus</name>
    <dbReference type="NCBI Taxonomy" id="259542"/>
    <lineage>
        <taxon>Eukaryota</taxon>
        <taxon>Metazoa</taxon>
        <taxon>Spiralia</taxon>
        <taxon>Lophotrochozoa</taxon>
        <taxon>Mollusca</taxon>
        <taxon>Gastropoda</taxon>
        <taxon>Heterobranchia</taxon>
        <taxon>Euthyneura</taxon>
        <taxon>Panpulmonata</taxon>
        <taxon>Sacoglossa</taxon>
        <taxon>Placobranchoidea</taxon>
        <taxon>Plakobranchidae</taxon>
        <taxon>Plakobranchus</taxon>
    </lineage>
</organism>
<reference evidence="2 3" key="1">
    <citation type="journal article" date="2021" name="Elife">
        <title>Chloroplast acquisition without the gene transfer in kleptoplastic sea slugs, Plakobranchus ocellatus.</title>
        <authorList>
            <person name="Maeda T."/>
            <person name="Takahashi S."/>
            <person name="Yoshida T."/>
            <person name="Shimamura S."/>
            <person name="Takaki Y."/>
            <person name="Nagai Y."/>
            <person name="Toyoda A."/>
            <person name="Suzuki Y."/>
            <person name="Arimoto A."/>
            <person name="Ishii H."/>
            <person name="Satoh N."/>
            <person name="Nishiyama T."/>
            <person name="Hasebe M."/>
            <person name="Maruyama T."/>
            <person name="Minagawa J."/>
            <person name="Obokata J."/>
            <person name="Shigenobu S."/>
        </authorList>
    </citation>
    <scope>NUCLEOTIDE SEQUENCE [LARGE SCALE GENOMIC DNA]</scope>
</reference>
<comment type="caution">
    <text evidence="2">The sequence shown here is derived from an EMBL/GenBank/DDBJ whole genome shotgun (WGS) entry which is preliminary data.</text>
</comment>